<dbReference type="PANTHER" id="PTHR35910:SF6">
    <property type="entry name" value="2EXR DOMAIN-CONTAINING PROTEIN"/>
    <property type="match status" value="1"/>
</dbReference>
<accession>A0A8H5TCP8</accession>
<dbReference type="AlphaFoldDB" id="A0A8H5TCP8"/>
<dbReference type="PANTHER" id="PTHR35910">
    <property type="entry name" value="2EXR DOMAIN-CONTAINING PROTEIN"/>
    <property type="match status" value="1"/>
</dbReference>
<feature type="domain" description="2EXR" evidence="1">
    <location>
        <begin position="27"/>
        <end position="119"/>
    </location>
</feature>
<gene>
    <name evidence="2" type="ORF">FHETE_5984</name>
</gene>
<dbReference type="InterPro" id="IPR045518">
    <property type="entry name" value="2EXR"/>
</dbReference>
<evidence type="ECO:0000313" key="2">
    <source>
        <dbReference type="EMBL" id="KAF5667281.1"/>
    </source>
</evidence>
<protein>
    <recommendedName>
        <fullName evidence="1">2EXR domain-containing protein</fullName>
    </recommendedName>
</protein>
<sequence length="393" mass="44795">MVVKPSPNKTIGQKLRFLNPIPPFSSFPQFLKLPAEIRCMIWDFAMAYHRLVNVELRHTKDYGISYFHESTMSALFLTTMESRREAEKFYRIKIPGKSYGRHEYIVNDTLYLCPELDIVSINAAYSPLGGVLEFADSVLNRDPKGIGLINVGIPADASVDDANMMVGKISYQREHLAELVERFERVVFVQVAAPNQIYKHLYNASIPIAKLHRPTPVAGQATCYDILGTDPRPIRDELKHLYLGSVDPRRGYGAWKFLLSLLQDNNHKWNIIDRNTTYSFMLYCGEHHASYILDDASNTNCGAQAWNGGGFATYVRDVQKRSSGYDSMTQEILGTTQERNKMPLLAIGFWLFPVESIGSLASNMPWPIEVKLRYDRVENMTEYPPQLCLFHLP</sequence>
<evidence type="ECO:0000259" key="1">
    <source>
        <dbReference type="Pfam" id="PF20150"/>
    </source>
</evidence>
<evidence type="ECO:0000313" key="3">
    <source>
        <dbReference type="Proteomes" id="UP000567885"/>
    </source>
</evidence>
<proteinExistence type="predicted"/>
<organism evidence="2 3">
    <name type="scientific">Fusarium heterosporum</name>
    <dbReference type="NCBI Taxonomy" id="42747"/>
    <lineage>
        <taxon>Eukaryota</taxon>
        <taxon>Fungi</taxon>
        <taxon>Dikarya</taxon>
        <taxon>Ascomycota</taxon>
        <taxon>Pezizomycotina</taxon>
        <taxon>Sordariomycetes</taxon>
        <taxon>Hypocreomycetidae</taxon>
        <taxon>Hypocreales</taxon>
        <taxon>Nectriaceae</taxon>
        <taxon>Fusarium</taxon>
        <taxon>Fusarium heterosporum species complex</taxon>
    </lineage>
</organism>
<dbReference type="EMBL" id="JAAGWQ010000103">
    <property type="protein sequence ID" value="KAF5667281.1"/>
    <property type="molecule type" value="Genomic_DNA"/>
</dbReference>
<keyword evidence="3" id="KW-1185">Reference proteome</keyword>
<dbReference type="Pfam" id="PF20150">
    <property type="entry name" value="2EXR"/>
    <property type="match status" value="1"/>
</dbReference>
<reference evidence="2 3" key="1">
    <citation type="submission" date="2020-05" db="EMBL/GenBank/DDBJ databases">
        <title>Identification and distribution of gene clusters putatively required for synthesis of sphingolipid metabolism inhibitors in phylogenetically diverse species of the filamentous fungus Fusarium.</title>
        <authorList>
            <person name="Kim H.-S."/>
            <person name="Busman M."/>
            <person name="Brown D.W."/>
            <person name="Divon H."/>
            <person name="Uhlig S."/>
            <person name="Proctor R.H."/>
        </authorList>
    </citation>
    <scope>NUCLEOTIDE SEQUENCE [LARGE SCALE GENOMIC DNA]</scope>
    <source>
        <strain evidence="2 3">NRRL 20693</strain>
    </source>
</reference>
<dbReference type="OrthoDB" id="3469466at2759"/>
<comment type="caution">
    <text evidence="2">The sequence shown here is derived from an EMBL/GenBank/DDBJ whole genome shotgun (WGS) entry which is preliminary data.</text>
</comment>
<name>A0A8H5TCP8_FUSHE</name>
<dbReference type="Proteomes" id="UP000567885">
    <property type="component" value="Unassembled WGS sequence"/>
</dbReference>